<dbReference type="AlphaFoldDB" id="A0A4V2YWH1"/>
<dbReference type="Proteomes" id="UP000294723">
    <property type="component" value="Unassembled WGS sequence"/>
</dbReference>
<protein>
    <submittedName>
        <fullName evidence="1">Molybdenum cofactor biosynthesis protein MoaE</fullName>
    </submittedName>
</protein>
<dbReference type="GO" id="GO:0006777">
    <property type="term" value="P:Mo-molybdopterin cofactor biosynthetic process"/>
    <property type="evidence" value="ECO:0007669"/>
    <property type="project" value="InterPro"/>
</dbReference>
<reference evidence="1 2" key="1">
    <citation type="submission" date="2019-03" db="EMBL/GenBank/DDBJ databases">
        <title>Draft genome sequences of novel Actinobacteria.</title>
        <authorList>
            <person name="Sahin N."/>
            <person name="Ay H."/>
            <person name="Saygin H."/>
        </authorList>
    </citation>
    <scope>NUCLEOTIDE SEQUENCE [LARGE SCALE GENOMIC DNA]</scope>
    <source>
        <strain evidence="1 2">5K548</strain>
    </source>
</reference>
<accession>A0A4V2YWH1</accession>
<dbReference type="InterPro" id="IPR036563">
    <property type="entry name" value="MoaE_sf"/>
</dbReference>
<name>A0A4V2YWH1_9PSEU</name>
<proteinExistence type="predicted"/>
<comment type="caution">
    <text evidence="1">The sequence shown here is derived from an EMBL/GenBank/DDBJ whole genome shotgun (WGS) entry which is preliminary data.</text>
</comment>
<dbReference type="CDD" id="cd00756">
    <property type="entry name" value="MoaE"/>
    <property type="match status" value="1"/>
</dbReference>
<dbReference type="EMBL" id="SMLA01000036">
    <property type="protein sequence ID" value="TDD85417.1"/>
    <property type="molecule type" value="Genomic_DNA"/>
</dbReference>
<sequence>MARTARVVAVSNRATDGGHEDRTGPVIAAWPHSCSYAATGPALAPDGDPVASEPPDTLDAVFTGQQQHPTREPGAVFRADVVDTPLTVEELAKLVERDAAGAIVTFGGVVRDHDDRRSVQELEYIGHPTATTVIAEIADEIAARFDGVHALAVSHRIGLLSIGDVALACAVAAEHREQAFTACSELVDEVKRRLPIWKRQVFADKTEEWVNCP</sequence>
<dbReference type="RefSeq" id="WP_132684889.1">
    <property type="nucleotide sequence ID" value="NZ_SMLA01000036.1"/>
</dbReference>
<dbReference type="PANTHER" id="PTHR23404">
    <property type="entry name" value="MOLYBDOPTERIN SYNTHASE RELATED"/>
    <property type="match status" value="1"/>
</dbReference>
<dbReference type="SUPFAM" id="SSF54690">
    <property type="entry name" value="Molybdopterin synthase subunit MoaE"/>
    <property type="match status" value="1"/>
</dbReference>
<evidence type="ECO:0000313" key="1">
    <source>
        <dbReference type="EMBL" id="TDD85417.1"/>
    </source>
</evidence>
<evidence type="ECO:0000313" key="2">
    <source>
        <dbReference type="Proteomes" id="UP000294723"/>
    </source>
</evidence>
<dbReference type="InterPro" id="IPR003448">
    <property type="entry name" value="Mopterin_biosynth_MoaE"/>
</dbReference>
<gene>
    <name evidence="1" type="ORF">E1202_21170</name>
</gene>
<organism evidence="1 2">
    <name type="scientific">Saccharopolyspora karakumensis</name>
    <dbReference type="NCBI Taxonomy" id="2530386"/>
    <lineage>
        <taxon>Bacteria</taxon>
        <taxon>Bacillati</taxon>
        <taxon>Actinomycetota</taxon>
        <taxon>Actinomycetes</taxon>
        <taxon>Pseudonocardiales</taxon>
        <taxon>Pseudonocardiaceae</taxon>
        <taxon>Saccharopolyspora</taxon>
    </lineage>
</organism>
<dbReference type="Gene3D" id="3.90.1170.40">
    <property type="entry name" value="Molybdopterin biosynthesis MoaE subunit"/>
    <property type="match status" value="1"/>
</dbReference>
<keyword evidence="2" id="KW-1185">Reference proteome</keyword>
<dbReference type="Pfam" id="PF02391">
    <property type="entry name" value="MoaE"/>
    <property type="match status" value="1"/>
</dbReference>